<dbReference type="EMBL" id="GBRH01220233">
    <property type="protein sequence ID" value="JAD77662.1"/>
    <property type="molecule type" value="Transcribed_RNA"/>
</dbReference>
<name>A0A0A9D1Q1_ARUDO</name>
<reference evidence="1" key="1">
    <citation type="submission" date="2014-09" db="EMBL/GenBank/DDBJ databases">
        <authorList>
            <person name="Magalhaes I.L.F."/>
            <person name="Oliveira U."/>
            <person name="Santos F.R."/>
            <person name="Vidigal T.H.D.A."/>
            <person name="Brescovit A.D."/>
            <person name="Santos A.J."/>
        </authorList>
    </citation>
    <scope>NUCLEOTIDE SEQUENCE</scope>
    <source>
        <tissue evidence="1">Shoot tissue taken approximately 20 cm above the soil surface</tissue>
    </source>
</reference>
<protein>
    <submittedName>
        <fullName evidence="1">Uncharacterized protein</fullName>
    </submittedName>
</protein>
<accession>A0A0A9D1Q1</accession>
<proteinExistence type="predicted"/>
<evidence type="ECO:0000313" key="1">
    <source>
        <dbReference type="EMBL" id="JAD77662.1"/>
    </source>
</evidence>
<sequence length="48" mass="5438">MAKYCCQAGRPCSYKFVLLCFIYNHFICSWQLVCPASLISDTLRSGVT</sequence>
<reference evidence="1" key="2">
    <citation type="journal article" date="2015" name="Data Brief">
        <title>Shoot transcriptome of the giant reed, Arundo donax.</title>
        <authorList>
            <person name="Barrero R.A."/>
            <person name="Guerrero F.D."/>
            <person name="Moolhuijzen P."/>
            <person name="Goolsby J.A."/>
            <person name="Tidwell J."/>
            <person name="Bellgard S.E."/>
            <person name="Bellgard M.I."/>
        </authorList>
    </citation>
    <scope>NUCLEOTIDE SEQUENCE</scope>
    <source>
        <tissue evidence="1">Shoot tissue taken approximately 20 cm above the soil surface</tissue>
    </source>
</reference>
<organism evidence="1">
    <name type="scientific">Arundo donax</name>
    <name type="common">Giant reed</name>
    <name type="synonym">Donax arundinaceus</name>
    <dbReference type="NCBI Taxonomy" id="35708"/>
    <lineage>
        <taxon>Eukaryota</taxon>
        <taxon>Viridiplantae</taxon>
        <taxon>Streptophyta</taxon>
        <taxon>Embryophyta</taxon>
        <taxon>Tracheophyta</taxon>
        <taxon>Spermatophyta</taxon>
        <taxon>Magnoliopsida</taxon>
        <taxon>Liliopsida</taxon>
        <taxon>Poales</taxon>
        <taxon>Poaceae</taxon>
        <taxon>PACMAD clade</taxon>
        <taxon>Arundinoideae</taxon>
        <taxon>Arundineae</taxon>
        <taxon>Arundo</taxon>
    </lineage>
</organism>
<dbReference type="AlphaFoldDB" id="A0A0A9D1Q1"/>